<evidence type="ECO:0000256" key="2">
    <source>
        <dbReference type="SAM" id="MobiDB-lite"/>
    </source>
</evidence>
<dbReference type="AlphaFoldDB" id="A0A2P5P4Q0"/>
<evidence type="ECO:0000256" key="3">
    <source>
        <dbReference type="SAM" id="Phobius"/>
    </source>
</evidence>
<evidence type="ECO:0000313" key="5">
    <source>
        <dbReference type="EMBL" id="PPD57274.1"/>
    </source>
</evidence>
<keyword evidence="3" id="KW-0812">Transmembrane</keyword>
<dbReference type="RefSeq" id="WP_162486026.1">
    <property type="nucleotide sequence ID" value="NZ_JQAN02000015.1"/>
</dbReference>
<name>A0A2P5P4Q0_9CHLR</name>
<proteinExistence type="predicted"/>
<keyword evidence="6" id="KW-1185">Reference proteome</keyword>
<feature type="domain" description="Bacterial repeat" evidence="4">
    <location>
        <begin position="126"/>
        <end position="191"/>
    </location>
</feature>
<organism evidence="5 6">
    <name type="scientific">Dehalogenimonas etheniformans</name>
    <dbReference type="NCBI Taxonomy" id="1536648"/>
    <lineage>
        <taxon>Bacteria</taxon>
        <taxon>Bacillati</taxon>
        <taxon>Chloroflexota</taxon>
        <taxon>Dehalococcoidia</taxon>
        <taxon>Dehalococcoidales</taxon>
        <taxon>Dehalococcoidaceae</taxon>
        <taxon>Dehalogenimonas</taxon>
    </lineage>
</organism>
<feature type="compositionally biased region" description="Pro residues" evidence="2">
    <location>
        <begin position="554"/>
        <end position="586"/>
    </location>
</feature>
<feature type="compositionally biased region" description="Polar residues" evidence="2">
    <location>
        <begin position="590"/>
        <end position="601"/>
    </location>
</feature>
<comment type="subcellular location">
    <subcellularLocation>
        <location evidence="1">Cell envelope</location>
    </subcellularLocation>
</comment>
<evidence type="ECO:0000313" key="6">
    <source>
        <dbReference type="Proteomes" id="UP000235653"/>
    </source>
</evidence>
<evidence type="ECO:0000259" key="4">
    <source>
        <dbReference type="Pfam" id="PF18998"/>
    </source>
</evidence>
<dbReference type="Pfam" id="PF09479">
    <property type="entry name" value="Flg_new"/>
    <property type="match status" value="5"/>
</dbReference>
<dbReference type="Proteomes" id="UP000235653">
    <property type="component" value="Unassembled WGS sequence"/>
</dbReference>
<feature type="region of interest" description="Disordered" evidence="2">
    <location>
        <begin position="552"/>
        <end position="601"/>
    </location>
</feature>
<dbReference type="Gene3D" id="2.60.40.4270">
    <property type="entry name" value="Listeria-Bacteroides repeat domain"/>
    <property type="match status" value="4"/>
</dbReference>
<dbReference type="InterPro" id="IPR013378">
    <property type="entry name" value="InlB-like_B-rpt"/>
</dbReference>
<dbReference type="InterPro" id="IPR044060">
    <property type="entry name" value="Bacterial_rp_domain"/>
</dbReference>
<dbReference type="NCBIfam" id="TIGR02543">
    <property type="entry name" value="List_Bact_rpt"/>
    <property type="match status" value="1"/>
</dbReference>
<dbReference type="EMBL" id="JQAN02000015">
    <property type="protein sequence ID" value="PPD57274.1"/>
    <property type="molecule type" value="Genomic_DNA"/>
</dbReference>
<dbReference type="Pfam" id="PF18998">
    <property type="entry name" value="Flg_new_2"/>
    <property type="match status" value="1"/>
</dbReference>
<feature type="transmembrane region" description="Helical" evidence="3">
    <location>
        <begin position="607"/>
        <end position="626"/>
    </location>
</feature>
<sequence length="641" mass="66762">FNSDGGSTVDPITAAYGSALSPPTPPTKTGWTFTGWIPAFPATMPLGGASLTAQWTQVTYQVTFDLGAHGTHTGGGTLIQTVAHGAAAVAPTFTTEAGWNFTGWDTAFNNVTSDLTITAQYSQDAYTLTLNIVGSGSIAKSPDQPTYSYGTVVTLTPTPTAGWSFGAFSGDTTTNTITMDGNKSVTATFTFNSYTINFDSAGGSPVVPITQEFGTAIIPPANPTRTGYTFDGWSPTVPATMPASNITCVAQWTAINYTVSFNSQGGSTVANASVAFGATVTQPTDPTWTGYTFGGWFKEAACTTAWNFTSDTITGNTTLYAKWTINQYTITFNSDGGSTVSPITQDYGTAVVAPANPTKSGYTFNGWIPLVPATMPASNTTCVAQWTVSGGGGGGGGGGFGSQLIGINLSGTSPFMDPNGRSIVAGELKTSDGKLTIIVPVGVYIWNAAGAAQSFLSAAPLTNPPSAPPQNSLVMAFELGPNGVTFNPVVTLSFNYSDSDIPAGARETDLYIAWWNGTQWVKLVGTVDATANTVSAQITHFTSFALIVQQAPATTPPPTTIPPTTNPPTTSPPTTNPPTTNPPTIPVPTQSEPTETLPGSNPTSAKWIIPLLFLLASTTLGVILFWRSRKPEAELKYTNRK</sequence>
<comment type="caution">
    <text evidence="5">The sequence shown here is derived from an EMBL/GenBank/DDBJ whole genome shotgun (WGS) entry which is preliminary data.</text>
</comment>
<keyword evidence="3" id="KW-0472">Membrane</keyword>
<feature type="non-terminal residue" evidence="5">
    <location>
        <position position="1"/>
    </location>
</feature>
<accession>A0A2P5P4Q0</accession>
<reference evidence="5 6" key="1">
    <citation type="journal article" date="2017" name="ISME J.">
        <title>Grape pomace compost harbors organohalide-respiring Dehalogenimonas species with novel reductive dehalogenase genes.</title>
        <authorList>
            <person name="Yang Y."/>
            <person name="Higgins S.A."/>
            <person name="Yan J."/>
            <person name="Simsir B."/>
            <person name="Chourey K."/>
            <person name="Iyer R."/>
            <person name="Hettich R.L."/>
            <person name="Baldwin B."/>
            <person name="Ogles D.M."/>
            <person name="Loffler F.E."/>
        </authorList>
    </citation>
    <scope>NUCLEOTIDE SEQUENCE [LARGE SCALE GENOMIC DNA]</scope>
    <source>
        <strain evidence="5 6">GP</strain>
    </source>
</reference>
<protein>
    <recommendedName>
        <fullName evidence="4">Bacterial repeat domain-containing protein</fullName>
    </recommendedName>
</protein>
<dbReference type="GO" id="GO:0030313">
    <property type="term" value="C:cell envelope"/>
    <property type="evidence" value="ECO:0007669"/>
    <property type="project" value="UniProtKB-SubCell"/>
</dbReference>
<gene>
    <name evidence="5" type="ORF">JP09_010315</name>
</gene>
<evidence type="ECO:0000256" key="1">
    <source>
        <dbReference type="ARBA" id="ARBA00004196"/>
    </source>
</evidence>
<dbReference type="InterPro" id="IPR042229">
    <property type="entry name" value="Listeria/Bacterioides_rpt_sf"/>
</dbReference>
<keyword evidence="3" id="KW-1133">Transmembrane helix</keyword>